<name>A0A1X7VHU1_AMPQE</name>
<dbReference type="Pfam" id="PF21056">
    <property type="entry name" value="ZSWIM1-3_RNaseH-like"/>
    <property type="match status" value="1"/>
</dbReference>
<sequence>MKCNTVHNHDIGPHLAKHYPSNRHLNSIECQEVLTLLEVGGNATLVRNYIEKKTGKFLTNQDIRNMKMKFSNSCEESKVVLLKKFVEMDESNVACIVLDDEKNIEIIFLQSRKQCEWFDKFSELIILDGTNKINNAGMTLYDVLVEDGFGSSCVVAYCFVAQETKVSLVNFLQIFWTDVKVTLTDKDMTEIVPLNEELPQSTNLLCRFHMLKYFRSKIATYSCSKETKEQLMQLAKRMVYALSVDDMNQVVAEIESISPLFHEYLSKNWLSCKGTGAPLNRKSYLQCATANQ</sequence>
<protein>
    <recommendedName>
        <fullName evidence="1">ZSWIM1/3 RNaseH-like domain-containing protein</fullName>
    </recommendedName>
</protein>
<organism evidence="2">
    <name type="scientific">Amphimedon queenslandica</name>
    <name type="common">Sponge</name>
    <dbReference type="NCBI Taxonomy" id="400682"/>
    <lineage>
        <taxon>Eukaryota</taxon>
        <taxon>Metazoa</taxon>
        <taxon>Porifera</taxon>
        <taxon>Demospongiae</taxon>
        <taxon>Heteroscleromorpha</taxon>
        <taxon>Haplosclerida</taxon>
        <taxon>Niphatidae</taxon>
        <taxon>Amphimedon</taxon>
    </lineage>
</organism>
<evidence type="ECO:0000313" key="2">
    <source>
        <dbReference type="EnsemblMetazoa" id="Aqu2.1.39518_001"/>
    </source>
</evidence>
<evidence type="ECO:0000259" key="1">
    <source>
        <dbReference type="Pfam" id="PF21056"/>
    </source>
</evidence>
<feature type="domain" description="ZSWIM1/3 RNaseH-like" evidence="1">
    <location>
        <begin position="84"/>
        <end position="203"/>
    </location>
</feature>
<dbReference type="PANTHER" id="PTHR31569">
    <property type="entry name" value="SWIM-TYPE DOMAIN-CONTAINING PROTEIN"/>
    <property type="match status" value="1"/>
</dbReference>
<dbReference type="STRING" id="400682.A0A1X7VHU1"/>
<accession>A0A1X7VHU1</accession>
<dbReference type="InParanoid" id="A0A1X7VHU1"/>
<dbReference type="InterPro" id="IPR052579">
    <property type="entry name" value="Zinc_finger_SWIM"/>
</dbReference>
<dbReference type="OrthoDB" id="92090at2759"/>
<dbReference type="eggNOG" id="ENOG502QVJ3">
    <property type="taxonomic scope" value="Eukaryota"/>
</dbReference>
<dbReference type="AlphaFoldDB" id="A0A1X7VHU1"/>
<dbReference type="InterPro" id="IPR048324">
    <property type="entry name" value="ZSWIM1-3_RNaseH-like"/>
</dbReference>
<dbReference type="PANTHER" id="PTHR31569:SF4">
    <property type="entry name" value="SWIM-TYPE DOMAIN-CONTAINING PROTEIN"/>
    <property type="match status" value="1"/>
</dbReference>
<dbReference type="EnsemblMetazoa" id="Aqu2.1.39518_001">
    <property type="protein sequence ID" value="Aqu2.1.39518_001"/>
    <property type="gene ID" value="Aqu2.1.39518"/>
</dbReference>
<proteinExistence type="predicted"/>
<reference evidence="2" key="1">
    <citation type="submission" date="2017-05" db="UniProtKB">
        <authorList>
            <consortium name="EnsemblMetazoa"/>
        </authorList>
    </citation>
    <scope>IDENTIFICATION</scope>
</reference>
<dbReference type="OMA" id="ECWAFER"/>